<dbReference type="Proteomes" id="UP001366085">
    <property type="component" value="Unassembled WGS sequence"/>
</dbReference>
<evidence type="ECO:0000313" key="1">
    <source>
        <dbReference type="EMBL" id="MEJ1091191.1"/>
    </source>
</evidence>
<evidence type="ECO:0008006" key="3">
    <source>
        <dbReference type="Google" id="ProtNLM"/>
    </source>
</evidence>
<proteinExistence type="predicted"/>
<sequence>MTVLTPTHLAGHVLAIDSDEDIVRAFALRSAEGGRRFEIRYSGSILEEYGLIVDHEQPSLVVARAVDTGEEIVLFDAARHGYDAMFVEEYDSDELAERVADTLLERDGVAVFEVEIAVVDNIDWDDEEDDFRDEEGVLRLISGEEISPERLRADGFDALGITVISPDGIRYEVVSEELA</sequence>
<accession>A0ABU8LIP0</accession>
<keyword evidence="2" id="KW-1185">Reference proteome</keyword>
<comment type="caution">
    <text evidence="1">The sequence shown here is derived from an EMBL/GenBank/DDBJ whole genome shotgun (WGS) entry which is preliminary data.</text>
</comment>
<protein>
    <recommendedName>
        <fullName evidence="3">tRNA adenosine deaminase-associated protein</fullName>
    </recommendedName>
</protein>
<dbReference type="RefSeq" id="WP_337318509.1">
    <property type="nucleotide sequence ID" value="NZ_JBBDGN010000004.1"/>
</dbReference>
<reference evidence="1 2" key="1">
    <citation type="submission" date="2024-02" db="EMBL/GenBank/DDBJ databases">
        <authorList>
            <person name="Saticioglu I.B."/>
        </authorList>
    </citation>
    <scope>NUCLEOTIDE SEQUENCE [LARGE SCALE GENOMIC DNA]</scope>
    <source>
        <strain evidence="1 2">Mu-43</strain>
    </source>
</reference>
<gene>
    <name evidence="1" type="ORF">WDU93_05735</name>
</gene>
<organism evidence="1 2">
    <name type="scientific">Microbacterium istanbulense</name>
    <dbReference type="NCBI Taxonomy" id="3122049"/>
    <lineage>
        <taxon>Bacteria</taxon>
        <taxon>Bacillati</taxon>
        <taxon>Actinomycetota</taxon>
        <taxon>Actinomycetes</taxon>
        <taxon>Micrococcales</taxon>
        <taxon>Microbacteriaceae</taxon>
        <taxon>Microbacterium</taxon>
    </lineage>
</organism>
<name>A0ABU8LIP0_9MICO</name>
<dbReference type="EMBL" id="JBBDGN010000004">
    <property type="protein sequence ID" value="MEJ1091191.1"/>
    <property type="molecule type" value="Genomic_DNA"/>
</dbReference>
<evidence type="ECO:0000313" key="2">
    <source>
        <dbReference type="Proteomes" id="UP001366085"/>
    </source>
</evidence>